<dbReference type="PROSITE" id="PS50110">
    <property type="entry name" value="RESPONSE_REGULATORY"/>
    <property type="match status" value="1"/>
</dbReference>
<protein>
    <submittedName>
        <fullName evidence="9">Response regulator</fullName>
    </submittedName>
</protein>
<keyword evidence="3" id="KW-0805">Transcription regulation</keyword>
<dbReference type="SUPFAM" id="SSF52172">
    <property type="entry name" value="CheY-like"/>
    <property type="match status" value="1"/>
</dbReference>
<dbReference type="SMART" id="SM00448">
    <property type="entry name" value="REC"/>
    <property type="match status" value="1"/>
</dbReference>
<evidence type="ECO:0000259" key="8">
    <source>
        <dbReference type="PROSITE" id="PS50110"/>
    </source>
</evidence>
<dbReference type="OrthoDB" id="7027232at2"/>
<keyword evidence="10" id="KW-1185">Reference proteome</keyword>
<dbReference type="InterPro" id="IPR000014">
    <property type="entry name" value="PAS"/>
</dbReference>
<dbReference type="GO" id="GO:0000160">
    <property type="term" value="P:phosphorelay signal transduction system"/>
    <property type="evidence" value="ECO:0007669"/>
    <property type="project" value="InterPro"/>
</dbReference>
<dbReference type="CDD" id="cd17535">
    <property type="entry name" value="REC_NarL-like"/>
    <property type="match status" value="1"/>
</dbReference>
<dbReference type="GO" id="GO:0016301">
    <property type="term" value="F:kinase activity"/>
    <property type="evidence" value="ECO:0007669"/>
    <property type="project" value="UniProtKB-KW"/>
</dbReference>
<evidence type="ECO:0000256" key="4">
    <source>
        <dbReference type="ARBA" id="ARBA00023125"/>
    </source>
</evidence>
<dbReference type="PANTHER" id="PTHR43214:SF41">
    <property type="entry name" value="NITRATE_NITRITE RESPONSE REGULATOR PROTEIN NARP"/>
    <property type="match status" value="1"/>
</dbReference>
<keyword evidence="5" id="KW-0804">Transcription</keyword>
<evidence type="ECO:0000313" key="9">
    <source>
        <dbReference type="EMBL" id="QEY72127.1"/>
    </source>
</evidence>
<proteinExistence type="predicted"/>
<evidence type="ECO:0000313" key="10">
    <source>
        <dbReference type="Proteomes" id="UP000326659"/>
    </source>
</evidence>
<dbReference type="InterPro" id="IPR035965">
    <property type="entry name" value="PAS-like_dom_sf"/>
</dbReference>
<dbReference type="InterPro" id="IPR036388">
    <property type="entry name" value="WH-like_DNA-bd_sf"/>
</dbReference>
<keyword evidence="2" id="KW-0418">Kinase</keyword>
<keyword evidence="4" id="KW-0238">DNA-binding</keyword>
<dbReference type="EMBL" id="CP043626">
    <property type="protein sequence ID" value="QEY72127.1"/>
    <property type="molecule type" value="Genomic_DNA"/>
</dbReference>
<evidence type="ECO:0000256" key="2">
    <source>
        <dbReference type="ARBA" id="ARBA00022777"/>
    </source>
</evidence>
<dbReference type="GO" id="GO:0003677">
    <property type="term" value="F:DNA binding"/>
    <property type="evidence" value="ECO:0007669"/>
    <property type="project" value="UniProtKB-KW"/>
</dbReference>
<dbReference type="Gene3D" id="3.30.450.20">
    <property type="entry name" value="PAS domain"/>
    <property type="match status" value="1"/>
</dbReference>
<comment type="caution">
    <text evidence="6">Lacks conserved residue(s) required for the propagation of feature annotation.</text>
</comment>
<dbReference type="InterPro" id="IPR000792">
    <property type="entry name" value="Tscrpt_reg_LuxR_C"/>
</dbReference>
<sequence length="527" mass="57621">MARVLLADATPIVRDALRTLLEEMGHEVAAEAIDVPSALSLAREARPDLVILELNLPGAGGLDLLRRLRARDARQKVLVYSRQNPAHFAPLCFQAGASGFVSKHEDTALLRKAIVDVLAGRGHFAREHMQSGPGDVLGSLTPRELSVLQLIAEGQSNVRIAEQLRISFKTVSTYKAHLLEKLRVGSNVELAEIARRAGLVADYPSGAAVAEALPAEIGLLRELVDAAPNPMFVRGVDSRLLFCNQRFLDFHQVSADEALGATLAGSTWLPAQHRESLPGRFQTVIEKGAPVTFTLRAELHGRHRVLHNWMVPCRDSSGQPTGVLGGLQDITDSEDELLEWRDRALAAEAGLHRLREISTAALDELHSRLDGLELHPATPGLDGVVEALRRLKSTSNPKEDHPAPSLTPCDLEDLIERGLAQYPACRFDNQCSERLRSWLDAELFSHWLNGALELLVAARGVMLAARAVQQGQLLVRLELSGVGGSNSIILQQYVLRLAQRLNARMGIQRSAEHLAIDLELELRLAAN</sequence>
<dbReference type="NCBIfam" id="TIGR00229">
    <property type="entry name" value="sensory_box"/>
    <property type="match status" value="1"/>
</dbReference>
<dbReference type="InterPro" id="IPR016032">
    <property type="entry name" value="Sig_transdc_resp-reg_C-effctor"/>
</dbReference>
<feature type="domain" description="Response regulatory" evidence="8">
    <location>
        <begin position="3"/>
        <end position="118"/>
    </location>
</feature>
<name>A0A9X7R445_PSEDE</name>
<evidence type="ECO:0000256" key="5">
    <source>
        <dbReference type="ARBA" id="ARBA00023163"/>
    </source>
</evidence>
<dbReference type="Pfam" id="PF00196">
    <property type="entry name" value="GerE"/>
    <property type="match status" value="1"/>
</dbReference>
<dbReference type="Proteomes" id="UP000326659">
    <property type="component" value="Chromosome"/>
</dbReference>
<dbReference type="Gene3D" id="3.40.50.2300">
    <property type="match status" value="1"/>
</dbReference>
<evidence type="ECO:0000256" key="6">
    <source>
        <dbReference type="PROSITE-ProRule" id="PRU00169"/>
    </source>
</evidence>
<dbReference type="Pfam" id="PF00072">
    <property type="entry name" value="Response_reg"/>
    <property type="match status" value="1"/>
</dbReference>
<dbReference type="PROSITE" id="PS50043">
    <property type="entry name" value="HTH_LUXR_2"/>
    <property type="match status" value="1"/>
</dbReference>
<evidence type="ECO:0000259" key="7">
    <source>
        <dbReference type="PROSITE" id="PS50043"/>
    </source>
</evidence>
<dbReference type="InterPro" id="IPR058245">
    <property type="entry name" value="NreC/VraR/RcsB-like_REC"/>
</dbReference>
<accession>A0A9X7R445</accession>
<dbReference type="InterPro" id="IPR001789">
    <property type="entry name" value="Sig_transdc_resp-reg_receiver"/>
</dbReference>
<dbReference type="SUPFAM" id="SSF46894">
    <property type="entry name" value="C-terminal effector domain of the bipartite response regulators"/>
    <property type="match status" value="1"/>
</dbReference>
<reference evidence="9 10" key="1">
    <citation type="submission" date="2019-09" db="EMBL/GenBank/DDBJ databases">
        <title>Prosopis cineraria nodule microbiome.</title>
        <authorList>
            <person name="Chaluvadi S.R."/>
            <person name="Ali R."/>
            <person name="Wang X."/>
        </authorList>
    </citation>
    <scope>NUCLEOTIDE SEQUENCE [LARGE SCALE GENOMIC DNA]</scope>
    <source>
        <strain evidence="9 10">BG1</strain>
    </source>
</reference>
<evidence type="ECO:0000256" key="3">
    <source>
        <dbReference type="ARBA" id="ARBA00023015"/>
    </source>
</evidence>
<dbReference type="PROSITE" id="PS00622">
    <property type="entry name" value="HTH_LUXR_1"/>
    <property type="match status" value="1"/>
</dbReference>
<dbReference type="KEGG" id="pden:F1C79_11175"/>
<keyword evidence="2" id="KW-0808">Transferase</keyword>
<keyword evidence="1" id="KW-0597">Phosphoprotein</keyword>
<evidence type="ECO:0000256" key="1">
    <source>
        <dbReference type="ARBA" id="ARBA00022553"/>
    </source>
</evidence>
<dbReference type="InterPro" id="IPR011006">
    <property type="entry name" value="CheY-like_superfamily"/>
</dbReference>
<organism evidence="9 10">
    <name type="scientific">Pseudomonas denitrificans</name>
    <dbReference type="NCBI Taxonomy" id="43306"/>
    <lineage>
        <taxon>Bacteria</taxon>
        <taxon>Pseudomonadati</taxon>
        <taxon>Pseudomonadota</taxon>
        <taxon>Gammaproteobacteria</taxon>
        <taxon>Pseudomonadales</taxon>
        <taxon>Pseudomonadaceae</taxon>
        <taxon>Halopseudomonas</taxon>
    </lineage>
</organism>
<dbReference type="SMART" id="SM00421">
    <property type="entry name" value="HTH_LUXR"/>
    <property type="match status" value="1"/>
</dbReference>
<dbReference type="CDD" id="cd00130">
    <property type="entry name" value="PAS"/>
    <property type="match status" value="1"/>
</dbReference>
<dbReference type="CDD" id="cd06170">
    <property type="entry name" value="LuxR_C_like"/>
    <property type="match status" value="1"/>
</dbReference>
<gene>
    <name evidence="9" type="ORF">F1C79_11175</name>
</gene>
<dbReference type="SUPFAM" id="SSF55785">
    <property type="entry name" value="PYP-like sensor domain (PAS domain)"/>
    <property type="match status" value="1"/>
</dbReference>
<dbReference type="PRINTS" id="PR00038">
    <property type="entry name" value="HTHLUXR"/>
</dbReference>
<dbReference type="Pfam" id="PF08448">
    <property type="entry name" value="PAS_4"/>
    <property type="match status" value="1"/>
</dbReference>
<feature type="domain" description="HTH luxR-type" evidence="7">
    <location>
        <begin position="133"/>
        <end position="198"/>
    </location>
</feature>
<dbReference type="AlphaFoldDB" id="A0A9X7R445"/>
<dbReference type="InterPro" id="IPR013656">
    <property type="entry name" value="PAS_4"/>
</dbReference>
<dbReference type="Gene3D" id="1.10.10.10">
    <property type="entry name" value="Winged helix-like DNA-binding domain superfamily/Winged helix DNA-binding domain"/>
    <property type="match status" value="1"/>
</dbReference>
<dbReference type="PANTHER" id="PTHR43214">
    <property type="entry name" value="TWO-COMPONENT RESPONSE REGULATOR"/>
    <property type="match status" value="1"/>
</dbReference>
<dbReference type="InterPro" id="IPR039420">
    <property type="entry name" value="WalR-like"/>
</dbReference>
<dbReference type="GO" id="GO:0006355">
    <property type="term" value="P:regulation of DNA-templated transcription"/>
    <property type="evidence" value="ECO:0007669"/>
    <property type="project" value="InterPro"/>
</dbReference>